<dbReference type="Proteomes" id="UP001152747">
    <property type="component" value="Unassembled WGS sequence"/>
</dbReference>
<evidence type="ECO:0000256" key="1">
    <source>
        <dbReference type="PROSITE-ProRule" id="PRU00047"/>
    </source>
</evidence>
<proteinExistence type="predicted"/>
<evidence type="ECO:0000256" key="2">
    <source>
        <dbReference type="SAM" id="Coils"/>
    </source>
</evidence>
<dbReference type="GO" id="GO:0003676">
    <property type="term" value="F:nucleic acid binding"/>
    <property type="evidence" value="ECO:0007669"/>
    <property type="project" value="InterPro"/>
</dbReference>
<gene>
    <name evidence="5" type="ORF">CAMP_LOCUS19052</name>
</gene>
<name>A0A9P1NB50_9PELO</name>
<sequence>MPSDSESQHSAGNHVDLIEVNSDDTYMNASEDIVALLRATISRIELELVEKEKRFQRAKEAFESQKDIARALKLMLEESVRNQASNSADQTSEAIEKGTAEERRNQLEMVARKFGIVIVPTPTLAQSSDQEKTESETALSNLRNQNSTSHSECSVTDQIFGTQTPSSSMSRQDQSNIEFARRNPPQDNNSCQNSVYMTRGMMEETERLLHKINKRRLVRSEGFINREHFLDELRTFIYGDIKQPMSYFGDGEEPARPFMTLNGEKFDIHFYPSNTYEKKIRKEHEFNGCSWCYGRNTEYHPTTRCECLHDHQKRLILLLGWRCWGCLEAGHMIDECPRFGGQFCKKCKGPNPSKSHSAWTHFHALAIFTTMEIESQEAAVYKCKVLRFEI</sequence>
<evidence type="ECO:0000259" key="4">
    <source>
        <dbReference type="PROSITE" id="PS50158"/>
    </source>
</evidence>
<organism evidence="5 6">
    <name type="scientific">Caenorhabditis angaria</name>
    <dbReference type="NCBI Taxonomy" id="860376"/>
    <lineage>
        <taxon>Eukaryota</taxon>
        <taxon>Metazoa</taxon>
        <taxon>Ecdysozoa</taxon>
        <taxon>Nematoda</taxon>
        <taxon>Chromadorea</taxon>
        <taxon>Rhabditida</taxon>
        <taxon>Rhabditina</taxon>
        <taxon>Rhabditomorpha</taxon>
        <taxon>Rhabditoidea</taxon>
        <taxon>Rhabditidae</taxon>
        <taxon>Peloderinae</taxon>
        <taxon>Caenorhabditis</taxon>
    </lineage>
</organism>
<protein>
    <recommendedName>
        <fullName evidence="4">CCHC-type domain-containing protein</fullName>
    </recommendedName>
</protein>
<dbReference type="AlphaFoldDB" id="A0A9P1NB50"/>
<dbReference type="GO" id="GO:0008270">
    <property type="term" value="F:zinc ion binding"/>
    <property type="evidence" value="ECO:0007669"/>
    <property type="project" value="UniProtKB-KW"/>
</dbReference>
<keyword evidence="1" id="KW-0863">Zinc-finger</keyword>
<keyword evidence="1" id="KW-0479">Metal-binding</keyword>
<dbReference type="InterPro" id="IPR001878">
    <property type="entry name" value="Znf_CCHC"/>
</dbReference>
<keyword evidence="1" id="KW-0862">Zinc</keyword>
<keyword evidence="6" id="KW-1185">Reference proteome</keyword>
<evidence type="ECO:0000256" key="3">
    <source>
        <dbReference type="SAM" id="MobiDB-lite"/>
    </source>
</evidence>
<reference evidence="5" key="1">
    <citation type="submission" date="2022-11" db="EMBL/GenBank/DDBJ databases">
        <authorList>
            <person name="Kikuchi T."/>
        </authorList>
    </citation>
    <scope>NUCLEOTIDE SEQUENCE</scope>
    <source>
        <strain evidence="5">PS1010</strain>
    </source>
</reference>
<evidence type="ECO:0000313" key="5">
    <source>
        <dbReference type="EMBL" id="CAI5456415.1"/>
    </source>
</evidence>
<accession>A0A9P1NB50</accession>
<feature type="coiled-coil region" evidence="2">
    <location>
        <begin position="34"/>
        <end position="61"/>
    </location>
</feature>
<evidence type="ECO:0000313" key="6">
    <source>
        <dbReference type="Proteomes" id="UP001152747"/>
    </source>
</evidence>
<feature type="region of interest" description="Disordered" evidence="3">
    <location>
        <begin position="125"/>
        <end position="190"/>
    </location>
</feature>
<dbReference type="PROSITE" id="PS50158">
    <property type="entry name" value="ZF_CCHC"/>
    <property type="match status" value="1"/>
</dbReference>
<keyword evidence="2" id="KW-0175">Coiled coil</keyword>
<feature type="compositionally biased region" description="Polar residues" evidence="3">
    <location>
        <begin position="136"/>
        <end position="177"/>
    </location>
</feature>
<dbReference type="EMBL" id="CANHGI010000006">
    <property type="protein sequence ID" value="CAI5456415.1"/>
    <property type="molecule type" value="Genomic_DNA"/>
</dbReference>
<feature type="domain" description="CCHC-type" evidence="4">
    <location>
        <begin position="322"/>
        <end position="338"/>
    </location>
</feature>
<comment type="caution">
    <text evidence="5">The sequence shown here is derived from an EMBL/GenBank/DDBJ whole genome shotgun (WGS) entry which is preliminary data.</text>
</comment>